<dbReference type="InParanoid" id="A0A2J6SZS2"/>
<evidence type="ECO:0000259" key="1">
    <source>
        <dbReference type="Pfam" id="PF06985"/>
    </source>
</evidence>
<dbReference type="GeneID" id="36588925"/>
<dbReference type="STRING" id="1095630.A0A2J6SZS2"/>
<accession>A0A2J6SZS2</accession>
<dbReference type="PANTHER" id="PTHR24148:SF64">
    <property type="entry name" value="HETEROKARYON INCOMPATIBILITY DOMAIN-CONTAINING PROTEIN"/>
    <property type="match status" value="1"/>
</dbReference>
<dbReference type="Proteomes" id="UP000235371">
    <property type="component" value="Unassembled WGS sequence"/>
</dbReference>
<reference evidence="2 3" key="1">
    <citation type="submission" date="2016-04" db="EMBL/GenBank/DDBJ databases">
        <title>A degradative enzymes factory behind the ericoid mycorrhizal symbiosis.</title>
        <authorList>
            <consortium name="DOE Joint Genome Institute"/>
            <person name="Martino E."/>
            <person name="Morin E."/>
            <person name="Grelet G."/>
            <person name="Kuo A."/>
            <person name="Kohler A."/>
            <person name="Daghino S."/>
            <person name="Barry K."/>
            <person name="Choi C."/>
            <person name="Cichocki N."/>
            <person name="Clum A."/>
            <person name="Copeland A."/>
            <person name="Hainaut M."/>
            <person name="Haridas S."/>
            <person name="Labutti K."/>
            <person name="Lindquist E."/>
            <person name="Lipzen A."/>
            <person name="Khouja H.-R."/>
            <person name="Murat C."/>
            <person name="Ohm R."/>
            <person name="Olson A."/>
            <person name="Spatafora J."/>
            <person name="Veneault-Fourrey C."/>
            <person name="Henrissat B."/>
            <person name="Grigoriev I."/>
            <person name="Martin F."/>
            <person name="Perotto S."/>
        </authorList>
    </citation>
    <scope>NUCLEOTIDE SEQUENCE [LARGE SCALE GENOMIC DNA]</scope>
    <source>
        <strain evidence="2 3">E</strain>
    </source>
</reference>
<evidence type="ECO:0000313" key="2">
    <source>
        <dbReference type="EMBL" id="PMD56252.1"/>
    </source>
</evidence>
<evidence type="ECO:0000313" key="3">
    <source>
        <dbReference type="Proteomes" id="UP000235371"/>
    </source>
</evidence>
<sequence>MVDETKQTRGSPPLPVLGTSQRFYDIDERLRQAGYELEFPTYPKSVSIPPQFNFSYKPLQTGKSIHLLRLDPAETEDAPLYARFIDTGESDNPTAYEAISYMWGEPIFNARLRIGDGTACPLEELGITANLASALRRFRLRDSVRVLWADAVCINQSDIQEKQIQVGMMAGIYKNAAQVLIWLGPGADDVTHRAMDGFRDLARWLIDRGLGSVPDDKSDLAMALLFNKKFLTIPADRSVTQIQDEVLENGMGKIYTNPYFSRMWIVQEIALASRAIIYQGQCELEWTTFAIAMMGLKAMVDNRSNMFVYDEKMLRRAAEIAEVQLMFTLCSGPPRLDGKPLDAFGASMRKLRGQTCADDRDRIYALLSLQTGDRTVHMKPDYSLALNDIFLDFARKALESGRLEVLYDAGTWDRQFSPSQLRAEQGFLPSWVPDYRSPSPARQLSWLARYVEAKNYELLESEQTKIGGKGFILEIEAFCLLQISDCVSREFPDPRIHIGGQPGCFEATREHVLACREMFKRVSQSNEYPLGGDAETAFWSTLVTKSSCLTSQTVTGFGDNMVYSAEGLRNASEMFKAHCLDENGEVFKDRFNVSVNRSWAISKASFDVATAIVFYETVRDTIADVPFFVSDDGLVGLAAPGTMVGDIVVCVKGSAIPLVLRPSPVRGLCSLVGSCYLAGYCPFYIERYQTYSLF</sequence>
<feature type="domain" description="Heterokaryon incompatibility" evidence="1">
    <location>
        <begin position="96"/>
        <end position="268"/>
    </location>
</feature>
<dbReference type="RefSeq" id="XP_024733156.1">
    <property type="nucleotide sequence ID" value="XM_024880848.1"/>
</dbReference>
<dbReference type="OrthoDB" id="2157530at2759"/>
<dbReference type="EMBL" id="KZ613848">
    <property type="protein sequence ID" value="PMD56252.1"/>
    <property type="molecule type" value="Genomic_DNA"/>
</dbReference>
<gene>
    <name evidence="2" type="ORF">K444DRAFT_616063</name>
</gene>
<dbReference type="InterPro" id="IPR010730">
    <property type="entry name" value="HET"/>
</dbReference>
<proteinExistence type="predicted"/>
<name>A0A2J6SZS2_9HELO</name>
<dbReference type="AlphaFoldDB" id="A0A2J6SZS2"/>
<organism evidence="2 3">
    <name type="scientific">Hyaloscypha bicolor E</name>
    <dbReference type="NCBI Taxonomy" id="1095630"/>
    <lineage>
        <taxon>Eukaryota</taxon>
        <taxon>Fungi</taxon>
        <taxon>Dikarya</taxon>
        <taxon>Ascomycota</taxon>
        <taxon>Pezizomycotina</taxon>
        <taxon>Leotiomycetes</taxon>
        <taxon>Helotiales</taxon>
        <taxon>Hyaloscyphaceae</taxon>
        <taxon>Hyaloscypha</taxon>
        <taxon>Hyaloscypha bicolor</taxon>
    </lineage>
</organism>
<dbReference type="InterPro" id="IPR052895">
    <property type="entry name" value="HetReg/Transcr_Mod"/>
</dbReference>
<keyword evidence="3" id="KW-1185">Reference proteome</keyword>
<dbReference type="Pfam" id="PF06985">
    <property type="entry name" value="HET"/>
    <property type="match status" value="1"/>
</dbReference>
<protein>
    <submittedName>
        <fullName evidence="2">HET-domain-containing protein</fullName>
    </submittedName>
</protein>
<dbReference type="PANTHER" id="PTHR24148">
    <property type="entry name" value="ANKYRIN REPEAT DOMAIN-CONTAINING PROTEIN 39 HOMOLOG-RELATED"/>
    <property type="match status" value="1"/>
</dbReference>